<dbReference type="InterPro" id="IPR016024">
    <property type="entry name" value="ARM-type_fold"/>
</dbReference>
<dbReference type="OrthoDB" id="46159at2759"/>
<accession>A2F3D3</accession>
<dbReference type="SUPFAM" id="SSF48371">
    <property type="entry name" value="ARM repeat"/>
    <property type="match status" value="1"/>
</dbReference>
<proteinExistence type="predicted"/>
<evidence type="ECO:0000259" key="2">
    <source>
        <dbReference type="SMART" id="SM01349"/>
    </source>
</evidence>
<dbReference type="GO" id="GO:0000278">
    <property type="term" value="P:mitotic cell cycle"/>
    <property type="evidence" value="ECO:0007669"/>
    <property type="project" value="UniProtKB-ARBA"/>
</dbReference>
<dbReference type="Proteomes" id="UP000001542">
    <property type="component" value="Unassembled WGS sequence"/>
</dbReference>
<dbReference type="KEGG" id="tva:4758402"/>
<dbReference type="GO" id="GO:0008017">
    <property type="term" value="F:microtubule binding"/>
    <property type="evidence" value="ECO:0000318"/>
    <property type="project" value="GO_Central"/>
</dbReference>
<feature type="domain" description="TOG" evidence="2">
    <location>
        <begin position="27"/>
        <end position="255"/>
    </location>
</feature>
<dbReference type="EMBL" id="DS113596">
    <property type="protein sequence ID" value="EAY00580.1"/>
    <property type="molecule type" value="Genomic_DNA"/>
</dbReference>
<evidence type="ECO:0000313" key="3">
    <source>
        <dbReference type="EMBL" id="EAY00580.1"/>
    </source>
</evidence>
<dbReference type="VEuPathDB" id="TrichDB:TVAGG3_0161270"/>
<dbReference type="VEuPathDB" id="TrichDB:TVAG_357860"/>
<dbReference type="InterPro" id="IPR011989">
    <property type="entry name" value="ARM-like"/>
</dbReference>
<feature type="compositionally biased region" description="Polar residues" evidence="1">
    <location>
        <begin position="269"/>
        <end position="278"/>
    </location>
</feature>
<name>A2F3D3_TRIV3</name>
<dbReference type="InterPro" id="IPR024395">
    <property type="entry name" value="CLASP_N_dom"/>
</dbReference>
<keyword evidence="4" id="KW-1185">Reference proteome</keyword>
<sequence length="747" mass="83263">MLGKSPPEAIPLQEQFDKPLEGITETKFESEMKAQAKMEQLEQDLSAKDDWTRRSTAILEAMSVLKGGIASFGIDFSNLSTGIASCVYDLRSTLVKNGSLLIAACAQILGASYITSTDVVLPALSKQLTHGTAIISDSVHLAILQIAKHVQNRKVVRAMQTLANSKSSIQREVAAEAFHLIVTNWSSTVIAKNTQDIRDSLNKLSNDASQNTRKAARAALECFSEDEATRRTSTPTVNIKSMSAPLSYVPSPPTKEKTAKTSLGKAADSTDSLISQPKTAREVNRTPTTIRKKIAKTPTVSRTKEPLDDGYRSKFSAETSFVPENSPVPGRDNIRESFDFKKDISEVMPPTTMITTKQFLRILTKIIDENNWDDINGLEMLLPPSIIAATQFMPNIADWKSFLKVFYRRFKDDFKDDTRSLIEAFHFDKWLVGLVLTTYGQDFLFEIFSDITQSTFDFYNTLLKLYPDLELSSNNIETIKKLVKNFEITDDTTYLQKFIPSEKVTPVEEKISPVLSDRSFTKSPRSPNAAKSVVNNAINAIYNGENGNQQLSEIIKLFKHNRDLIAEINKHLNDKLPSLLESDSKETVVNTLTFIINLMNESSEFFLPEALEDIISLVCTQSRTVSSRAYAALTAISVNQELLLKMVSSIPEMNGNQEGILVALQMALECFGDMESDSLLLYIDVVPSVIDFCLKSDVTAHRRTAVEIAAVFRQKVPDAFAKYFSTLSQTNQKLIELKVSKSRSSKH</sequence>
<dbReference type="Pfam" id="PF12348">
    <property type="entry name" value="CLASP_N"/>
    <property type="match status" value="1"/>
</dbReference>
<dbReference type="PANTHER" id="PTHR21567">
    <property type="entry name" value="CLASP"/>
    <property type="match status" value="1"/>
</dbReference>
<reference evidence="3" key="1">
    <citation type="submission" date="2006-10" db="EMBL/GenBank/DDBJ databases">
        <authorList>
            <person name="Amadeo P."/>
            <person name="Zhao Q."/>
            <person name="Wortman J."/>
            <person name="Fraser-Liggett C."/>
            <person name="Carlton J."/>
        </authorList>
    </citation>
    <scope>NUCLEOTIDE SEQUENCE</scope>
    <source>
        <strain evidence="3">G3</strain>
    </source>
</reference>
<dbReference type="GO" id="GO:0005819">
    <property type="term" value="C:spindle"/>
    <property type="evidence" value="ECO:0007669"/>
    <property type="project" value="UniProtKB-ARBA"/>
</dbReference>
<reference evidence="3" key="2">
    <citation type="journal article" date="2007" name="Science">
        <title>Draft genome sequence of the sexually transmitted pathogen Trichomonas vaginalis.</title>
        <authorList>
            <person name="Carlton J.M."/>
            <person name="Hirt R.P."/>
            <person name="Silva J.C."/>
            <person name="Delcher A.L."/>
            <person name="Schatz M."/>
            <person name="Zhao Q."/>
            <person name="Wortman J.R."/>
            <person name="Bidwell S.L."/>
            <person name="Alsmark U.C.M."/>
            <person name="Besteiro S."/>
            <person name="Sicheritz-Ponten T."/>
            <person name="Noel C.J."/>
            <person name="Dacks J.B."/>
            <person name="Foster P.G."/>
            <person name="Simillion C."/>
            <person name="Van de Peer Y."/>
            <person name="Miranda-Saavedra D."/>
            <person name="Barton G.J."/>
            <person name="Westrop G.D."/>
            <person name="Mueller S."/>
            <person name="Dessi D."/>
            <person name="Fiori P.L."/>
            <person name="Ren Q."/>
            <person name="Paulsen I."/>
            <person name="Zhang H."/>
            <person name="Bastida-Corcuera F.D."/>
            <person name="Simoes-Barbosa A."/>
            <person name="Brown M.T."/>
            <person name="Hayes R.D."/>
            <person name="Mukherjee M."/>
            <person name="Okumura C.Y."/>
            <person name="Schneider R."/>
            <person name="Smith A.J."/>
            <person name="Vanacova S."/>
            <person name="Villalvazo M."/>
            <person name="Haas B.J."/>
            <person name="Pertea M."/>
            <person name="Feldblyum T.V."/>
            <person name="Utterback T.R."/>
            <person name="Shu C.L."/>
            <person name="Osoegawa K."/>
            <person name="de Jong P.J."/>
            <person name="Hrdy I."/>
            <person name="Horvathova L."/>
            <person name="Zubacova Z."/>
            <person name="Dolezal P."/>
            <person name="Malik S.B."/>
            <person name="Logsdon J.M. Jr."/>
            <person name="Henze K."/>
            <person name="Gupta A."/>
            <person name="Wang C.C."/>
            <person name="Dunne R.L."/>
            <person name="Upcroft J.A."/>
            <person name="Upcroft P."/>
            <person name="White O."/>
            <person name="Salzberg S.L."/>
            <person name="Tang P."/>
            <person name="Chiu C.-H."/>
            <person name="Lee Y.-S."/>
            <person name="Embley T.M."/>
            <person name="Coombs G.H."/>
            <person name="Mottram J.C."/>
            <person name="Tachezy J."/>
            <person name="Fraser-Liggett C.M."/>
            <person name="Johnson P.J."/>
        </authorList>
    </citation>
    <scope>NUCLEOTIDE SEQUENCE [LARGE SCALE GENOMIC DNA]</scope>
    <source>
        <strain evidence="3">G3</strain>
    </source>
</reference>
<dbReference type="SMR" id="A2F3D3"/>
<dbReference type="SMART" id="SM01349">
    <property type="entry name" value="TOG"/>
    <property type="match status" value="1"/>
</dbReference>
<dbReference type="RefSeq" id="XP_001313509.1">
    <property type="nucleotide sequence ID" value="XM_001313508.1"/>
</dbReference>
<feature type="region of interest" description="Disordered" evidence="1">
    <location>
        <begin position="243"/>
        <end position="283"/>
    </location>
</feature>
<dbReference type="InterPro" id="IPR034085">
    <property type="entry name" value="TOG"/>
</dbReference>
<dbReference type="Gene3D" id="1.25.10.10">
    <property type="entry name" value="Leucine-rich Repeat Variant"/>
    <property type="match status" value="2"/>
</dbReference>
<organism evidence="3 4">
    <name type="scientific">Trichomonas vaginalis (strain ATCC PRA-98 / G3)</name>
    <dbReference type="NCBI Taxonomy" id="412133"/>
    <lineage>
        <taxon>Eukaryota</taxon>
        <taxon>Metamonada</taxon>
        <taxon>Parabasalia</taxon>
        <taxon>Trichomonadida</taxon>
        <taxon>Trichomonadidae</taxon>
        <taxon>Trichomonas</taxon>
    </lineage>
</organism>
<dbReference type="PANTHER" id="PTHR21567:SF9">
    <property type="entry name" value="CLIP-ASSOCIATING PROTEIN"/>
    <property type="match status" value="1"/>
</dbReference>
<evidence type="ECO:0000313" key="4">
    <source>
        <dbReference type="Proteomes" id="UP000001542"/>
    </source>
</evidence>
<protein>
    <recommendedName>
        <fullName evidence="2">TOG domain-containing protein</fullName>
    </recommendedName>
</protein>
<gene>
    <name evidence="3" type="ORF">TVAG_357860</name>
</gene>
<dbReference type="GO" id="GO:0005881">
    <property type="term" value="C:cytoplasmic microtubule"/>
    <property type="evidence" value="ECO:0000318"/>
    <property type="project" value="GO_Central"/>
</dbReference>
<dbReference type="STRING" id="5722.A2F3D3"/>
<evidence type="ECO:0000256" key="1">
    <source>
        <dbReference type="SAM" id="MobiDB-lite"/>
    </source>
</evidence>
<dbReference type="InParanoid" id="A2F3D3"/>
<dbReference type="AlphaFoldDB" id="A2F3D3"/>
<dbReference type="GO" id="GO:0000226">
    <property type="term" value="P:microtubule cytoskeleton organization"/>
    <property type="evidence" value="ECO:0000318"/>
    <property type="project" value="GO_Central"/>
</dbReference>